<dbReference type="CDD" id="cd00038">
    <property type="entry name" value="CAP_ED"/>
    <property type="match status" value="1"/>
</dbReference>
<dbReference type="RefSeq" id="WP_147130873.1">
    <property type="nucleotide sequence ID" value="NZ_VOSC01000007.1"/>
</dbReference>
<name>A0A5C7B276_9FLAO</name>
<dbReference type="PROSITE" id="PS50042">
    <property type="entry name" value="CNMP_BINDING_3"/>
    <property type="match status" value="1"/>
</dbReference>
<gene>
    <name evidence="2" type="ORF">FUA26_01865</name>
</gene>
<dbReference type="AlphaFoldDB" id="A0A5C7B276"/>
<dbReference type="EMBL" id="VOSC01000007">
    <property type="protein sequence ID" value="TXE13849.1"/>
    <property type="molecule type" value="Genomic_DNA"/>
</dbReference>
<dbReference type="Proteomes" id="UP000321790">
    <property type="component" value="Unassembled WGS sequence"/>
</dbReference>
<comment type="caution">
    <text evidence="2">The sequence shown here is derived from an EMBL/GenBank/DDBJ whole genome shotgun (WGS) entry which is preliminary data.</text>
</comment>
<dbReference type="SUPFAM" id="SSF51206">
    <property type="entry name" value="cAMP-binding domain-like"/>
    <property type="match status" value="1"/>
</dbReference>
<accession>A0A5C7B276</accession>
<feature type="domain" description="Cyclic nucleotide-binding" evidence="1">
    <location>
        <begin position="11"/>
        <end position="114"/>
    </location>
</feature>
<dbReference type="InterPro" id="IPR000595">
    <property type="entry name" value="cNMP-bd_dom"/>
</dbReference>
<dbReference type="InterPro" id="IPR018490">
    <property type="entry name" value="cNMP-bd_dom_sf"/>
</dbReference>
<evidence type="ECO:0000259" key="1">
    <source>
        <dbReference type="PROSITE" id="PS50042"/>
    </source>
</evidence>
<dbReference type="Gene3D" id="2.60.120.10">
    <property type="entry name" value="Jelly Rolls"/>
    <property type="match status" value="1"/>
</dbReference>
<proteinExistence type="predicted"/>
<evidence type="ECO:0000313" key="3">
    <source>
        <dbReference type="Proteomes" id="UP000321790"/>
    </source>
</evidence>
<reference evidence="3" key="1">
    <citation type="submission" date="2019-08" db="EMBL/GenBank/DDBJ databases">
        <title>Seonamhaeicola sediminis sp. nov., isolated from marine sediment.</title>
        <authorList>
            <person name="Cao W.R."/>
        </authorList>
    </citation>
    <scope>NUCLEOTIDE SEQUENCE [LARGE SCALE GENOMIC DNA]</scope>
    <source>
        <strain evidence="3">Gy8</strain>
    </source>
</reference>
<sequence>MYNEIVQGIKRFIDLSDEEVRIVESCIPIKQFEKGTVLLREGQIAKTSYQNLSGLVRKYYIVNGEEITTNFYEENTSISSLNSLNNQEPSTHYLECIEDCKLAVLTKEKEDELIKKIPQYEALCRASVETDLGNHQEALAQYLIASPEQRYLSLLKNKPNLLNRVPLYLLASYIGVKPESLSRIRKRVIKNKNP</sequence>
<keyword evidence="3" id="KW-1185">Reference proteome</keyword>
<protein>
    <submittedName>
        <fullName evidence="2">Crp/Fnr family transcriptional regulator</fullName>
    </submittedName>
</protein>
<dbReference type="Pfam" id="PF00027">
    <property type="entry name" value="cNMP_binding"/>
    <property type="match status" value="1"/>
</dbReference>
<organism evidence="2 3">
    <name type="scientific">Seonamhaeicola algicola</name>
    <dbReference type="NCBI Taxonomy" id="1719036"/>
    <lineage>
        <taxon>Bacteria</taxon>
        <taxon>Pseudomonadati</taxon>
        <taxon>Bacteroidota</taxon>
        <taxon>Flavobacteriia</taxon>
        <taxon>Flavobacteriales</taxon>
        <taxon>Flavobacteriaceae</taxon>
    </lineage>
</organism>
<dbReference type="OrthoDB" id="1092431at2"/>
<evidence type="ECO:0000313" key="2">
    <source>
        <dbReference type="EMBL" id="TXE13849.1"/>
    </source>
</evidence>
<dbReference type="InterPro" id="IPR014710">
    <property type="entry name" value="RmlC-like_jellyroll"/>
</dbReference>